<reference evidence="1 2" key="1">
    <citation type="journal article" date="2017" name="Genome Biol. Evol.">
        <title>Phytophthora megakarya and P. palmivora, closely related causal agents of cacao black pod rot, underwent increases in genome sizes and gene numbers by different mechanisms.</title>
        <authorList>
            <person name="Ali S.S."/>
            <person name="Shao J."/>
            <person name="Lary D.J."/>
            <person name="Kronmiller B."/>
            <person name="Shen D."/>
            <person name="Strem M.D."/>
            <person name="Amoako-Attah I."/>
            <person name="Akrofi A.Y."/>
            <person name="Begoude B.A."/>
            <person name="Ten Hoopen G.M."/>
            <person name="Coulibaly K."/>
            <person name="Kebe B.I."/>
            <person name="Melnick R.L."/>
            <person name="Guiltinan M.J."/>
            <person name="Tyler B.M."/>
            <person name="Meinhardt L.W."/>
            <person name="Bailey B.A."/>
        </authorList>
    </citation>
    <scope>NUCLEOTIDE SEQUENCE [LARGE SCALE GENOMIC DNA]</scope>
    <source>
        <strain evidence="2">sbr112.9</strain>
    </source>
</reference>
<dbReference type="EMBL" id="NCKW01020479">
    <property type="protein sequence ID" value="POM57845.1"/>
    <property type="molecule type" value="Genomic_DNA"/>
</dbReference>
<dbReference type="Proteomes" id="UP000237271">
    <property type="component" value="Unassembled WGS sequence"/>
</dbReference>
<organism evidence="1 2">
    <name type="scientific">Phytophthora palmivora</name>
    <dbReference type="NCBI Taxonomy" id="4796"/>
    <lineage>
        <taxon>Eukaryota</taxon>
        <taxon>Sar</taxon>
        <taxon>Stramenopiles</taxon>
        <taxon>Oomycota</taxon>
        <taxon>Peronosporomycetes</taxon>
        <taxon>Peronosporales</taxon>
        <taxon>Peronosporaceae</taxon>
        <taxon>Phytophthora</taxon>
    </lineage>
</organism>
<gene>
    <name evidence="1" type="ORF">PHPALM_37593</name>
</gene>
<sequence>MLLTKNMDSGTFAALGIKEELTSAAEALQPIVNMCKLRLPKPTLRLPEGNAEEDHTFGVPAEPCLEARRQIVFVRLRRHERANQVVLSSAEKYSNAKAMLDPLLQHLSGLSSAGFY</sequence>
<comment type="caution">
    <text evidence="1">The sequence shown here is derived from an EMBL/GenBank/DDBJ whole genome shotgun (WGS) entry which is preliminary data.</text>
</comment>
<evidence type="ECO:0000313" key="1">
    <source>
        <dbReference type="EMBL" id="POM57845.1"/>
    </source>
</evidence>
<protein>
    <submittedName>
        <fullName evidence="1">Uncharacterized protein</fullName>
    </submittedName>
</protein>
<evidence type="ECO:0000313" key="2">
    <source>
        <dbReference type="Proteomes" id="UP000237271"/>
    </source>
</evidence>
<proteinExistence type="predicted"/>
<name>A0A2P4WX25_9STRA</name>
<accession>A0A2P4WX25</accession>
<keyword evidence="2" id="KW-1185">Reference proteome</keyword>
<dbReference type="AlphaFoldDB" id="A0A2P4WX25"/>
<dbReference type="OrthoDB" id="129032at2759"/>